<evidence type="ECO:0008006" key="3">
    <source>
        <dbReference type="Google" id="ProtNLM"/>
    </source>
</evidence>
<organism evidence="1 2">
    <name type="scientific">Rhizophagus irregularis (strain DAOM 197198w)</name>
    <name type="common">Glomus intraradices</name>
    <dbReference type="NCBI Taxonomy" id="1432141"/>
    <lineage>
        <taxon>Eukaryota</taxon>
        <taxon>Fungi</taxon>
        <taxon>Fungi incertae sedis</taxon>
        <taxon>Mucoromycota</taxon>
        <taxon>Glomeromycotina</taxon>
        <taxon>Glomeromycetes</taxon>
        <taxon>Glomerales</taxon>
        <taxon>Glomeraceae</taxon>
        <taxon>Rhizophagus</taxon>
    </lineage>
</organism>
<protein>
    <recommendedName>
        <fullName evidence="3">Crinkler family protein</fullName>
    </recommendedName>
</protein>
<gene>
    <name evidence="1" type="ORF">RirG_073220</name>
</gene>
<name>A0A015JR55_RHIIW</name>
<dbReference type="EMBL" id="JEMT01015807">
    <property type="protein sequence ID" value="EXX72022.1"/>
    <property type="molecule type" value="Genomic_DNA"/>
</dbReference>
<proteinExistence type="predicted"/>
<dbReference type="OrthoDB" id="2308321at2759"/>
<comment type="caution">
    <text evidence="1">The sequence shown here is derived from an EMBL/GenBank/DDBJ whole genome shotgun (WGS) entry which is preliminary data.</text>
</comment>
<evidence type="ECO:0000313" key="2">
    <source>
        <dbReference type="Proteomes" id="UP000022910"/>
    </source>
</evidence>
<reference evidence="1 2" key="1">
    <citation type="submission" date="2014-02" db="EMBL/GenBank/DDBJ databases">
        <title>Single nucleus genome sequencing reveals high similarity among nuclei of an endomycorrhizal fungus.</title>
        <authorList>
            <person name="Lin K."/>
            <person name="Geurts R."/>
            <person name="Zhang Z."/>
            <person name="Limpens E."/>
            <person name="Saunders D.G."/>
            <person name="Mu D."/>
            <person name="Pang E."/>
            <person name="Cao H."/>
            <person name="Cha H."/>
            <person name="Lin T."/>
            <person name="Zhou Q."/>
            <person name="Shang Y."/>
            <person name="Li Y."/>
            <person name="Ivanov S."/>
            <person name="Sharma T."/>
            <person name="Velzen R.V."/>
            <person name="Ruijter N.D."/>
            <person name="Aanen D.K."/>
            <person name="Win J."/>
            <person name="Kamoun S."/>
            <person name="Bisseling T."/>
            <person name="Huang S."/>
        </authorList>
    </citation>
    <scope>NUCLEOTIDE SEQUENCE [LARGE SCALE GENOMIC DNA]</scope>
    <source>
        <strain evidence="2">DAOM197198w</strain>
    </source>
</reference>
<dbReference type="HOGENOM" id="CLU_054504_1_0_1"/>
<dbReference type="Proteomes" id="UP000022910">
    <property type="component" value="Unassembled WGS sequence"/>
</dbReference>
<sequence length="341" mass="39745">MNFITFARDYREIFPNATPEEVNIAFRISELEQRLSKVETQHEQNDQRLSKVETQLKKANSVLISGIDSVNMQQIKDSLGLRFKVVDWTPIQMNVTVMQACKFTWSSLAEDAQCERYLKHLEDVISLPNSLEWYNAKKSQQFLSLTNQTWLPFNLKGTTDIAILKKGYSSRFGQEVNGCIMTIELKKPKYIDSNARFQTQIQLIAANHWSNYDVIAILTDLNDSWEFFWEDEKDICSYKPDSLEVALKIFQQLVNSEVNYIGEDSNTVDRLDNDGPPMKRRKKLDTFNVQTNDIANFNDFADIMPDKELKSKLIERYLREVFLPSTQYGQLETRTETSYYV</sequence>
<evidence type="ECO:0000313" key="1">
    <source>
        <dbReference type="EMBL" id="EXX72022.1"/>
    </source>
</evidence>
<dbReference type="AlphaFoldDB" id="A0A015JR55"/>
<keyword evidence="2" id="KW-1185">Reference proteome</keyword>
<accession>A0A015JR55</accession>